<dbReference type="AlphaFoldDB" id="A0A6M0QXL1"/>
<evidence type="ECO:0000313" key="1">
    <source>
        <dbReference type="EMBL" id="NEY92246.1"/>
    </source>
</evidence>
<evidence type="ECO:0000313" key="2">
    <source>
        <dbReference type="Proteomes" id="UP000477782"/>
    </source>
</evidence>
<dbReference type="RefSeq" id="WP_164628389.1">
    <property type="nucleotide sequence ID" value="NZ_JAAIVJ010000026.1"/>
</dbReference>
<sequence>MSRVREISRIDGQLYVIEDRIGGLSMAALLPKLSGERRAPALRAYLAAAEAMSVASAPGEAFGDLLLDQPTRCDRWSDYLSPP</sequence>
<name>A0A6M0QXL1_9RHOB</name>
<proteinExistence type="predicted"/>
<accession>A0A6M0QXL1</accession>
<keyword evidence="2" id="KW-1185">Reference proteome</keyword>
<gene>
    <name evidence="1" type="ORF">G4Z14_18345</name>
</gene>
<protein>
    <submittedName>
        <fullName evidence="1">Uncharacterized protein</fullName>
    </submittedName>
</protein>
<dbReference type="Proteomes" id="UP000477782">
    <property type="component" value="Unassembled WGS sequence"/>
</dbReference>
<comment type="caution">
    <text evidence="1">The sequence shown here is derived from an EMBL/GenBank/DDBJ whole genome shotgun (WGS) entry which is preliminary data.</text>
</comment>
<organism evidence="1 2">
    <name type="scientific">Tabrizicola oligotrophica</name>
    <dbReference type="NCBI Taxonomy" id="2710650"/>
    <lineage>
        <taxon>Bacteria</taxon>
        <taxon>Pseudomonadati</taxon>
        <taxon>Pseudomonadota</taxon>
        <taxon>Alphaproteobacteria</taxon>
        <taxon>Rhodobacterales</taxon>
        <taxon>Paracoccaceae</taxon>
        <taxon>Tabrizicola</taxon>
    </lineage>
</organism>
<reference evidence="1 2" key="1">
    <citation type="submission" date="2020-02" db="EMBL/GenBank/DDBJ databases">
        <authorList>
            <person name="Chen W.-M."/>
        </authorList>
    </citation>
    <scope>NUCLEOTIDE SEQUENCE [LARGE SCALE GENOMIC DNA]</scope>
    <source>
        <strain evidence="1 2">KMS-5</strain>
    </source>
</reference>
<dbReference type="EMBL" id="JAAIVJ010000026">
    <property type="protein sequence ID" value="NEY92246.1"/>
    <property type="molecule type" value="Genomic_DNA"/>
</dbReference>